<dbReference type="GO" id="GO:0016491">
    <property type="term" value="F:oxidoreductase activity"/>
    <property type="evidence" value="ECO:0007669"/>
    <property type="project" value="UniProtKB-KW"/>
</dbReference>
<keyword evidence="2" id="KW-0560">Oxidoreductase</keyword>
<dbReference type="Gene3D" id="3.40.50.720">
    <property type="entry name" value="NAD(P)-binding Rossmann-like Domain"/>
    <property type="match status" value="1"/>
</dbReference>
<evidence type="ECO:0008006" key="4">
    <source>
        <dbReference type="Google" id="ProtNLM"/>
    </source>
</evidence>
<evidence type="ECO:0000256" key="2">
    <source>
        <dbReference type="ARBA" id="ARBA00023002"/>
    </source>
</evidence>
<dbReference type="VEuPathDB" id="CryptoDB:Cvel_14834"/>
<dbReference type="PANTHER" id="PTHR24320:SF152">
    <property type="entry name" value="SHORT-CHAIN DEHYDROGENASE_REDUCTASE FAMILY PROTEIN"/>
    <property type="match status" value="1"/>
</dbReference>
<dbReference type="AlphaFoldDB" id="A0A0G4F314"/>
<dbReference type="InterPro" id="IPR002347">
    <property type="entry name" value="SDR_fam"/>
</dbReference>
<accession>A0A0G4F314</accession>
<organism evidence="3">
    <name type="scientific">Chromera velia CCMP2878</name>
    <dbReference type="NCBI Taxonomy" id="1169474"/>
    <lineage>
        <taxon>Eukaryota</taxon>
        <taxon>Sar</taxon>
        <taxon>Alveolata</taxon>
        <taxon>Colpodellida</taxon>
        <taxon>Chromeraceae</taxon>
        <taxon>Chromera</taxon>
    </lineage>
</organism>
<proteinExistence type="inferred from homology"/>
<comment type="similarity">
    <text evidence="1">Belongs to the short-chain dehydrogenases/reductases (SDR) family.</text>
</comment>
<evidence type="ECO:0000256" key="1">
    <source>
        <dbReference type="ARBA" id="ARBA00006484"/>
    </source>
</evidence>
<dbReference type="PANTHER" id="PTHR24320">
    <property type="entry name" value="RETINOL DEHYDROGENASE"/>
    <property type="match status" value="1"/>
</dbReference>
<sequence length="343" mass="36843">MSQQPSVVPCKATIVITGSNVGLGFNLTKKILSEYPEWHIVMACRSAKKAEDAIEDLSKEGEGDSLKARLTYVELDLASLESAKAFPKKLLETMAEHALPPLACVCCNAGINDVMGGMKLTADGIEQHFQVNHLGHFALTVDLILQGALKASPSGEPPRVVLISSATHDPKQGTPVPSPQWTSAVEWAKKPPAPNRCYSSSKLCNVMFGYALHRKLVEAKEAGGPSVYIVDPGLMLETELARQAGFLKGVFTWVAGMIPSLSRHISSVDRSSSNIAQVCCSSSFNLPSGSYLHRATPTEAAESSEFSYDQEAQKDLWDTSLDLAGMRPSSPPAEKTLASLLLC</sequence>
<reference evidence="3" key="1">
    <citation type="submission" date="2014-11" db="EMBL/GenBank/DDBJ databases">
        <authorList>
            <person name="Otto D Thomas"/>
            <person name="Naeem Raeece"/>
        </authorList>
    </citation>
    <scope>NUCLEOTIDE SEQUENCE</scope>
</reference>
<gene>
    <name evidence="3" type="ORF">Cvel_14834</name>
</gene>
<dbReference type="EMBL" id="CDMZ01000079">
    <property type="protein sequence ID" value="CEM06158.1"/>
    <property type="molecule type" value="Genomic_DNA"/>
</dbReference>
<dbReference type="PhylomeDB" id="A0A0G4F314"/>
<dbReference type="InterPro" id="IPR036291">
    <property type="entry name" value="NAD(P)-bd_dom_sf"/>
</dbReference>
<dbReference type="Pfam" id="PF00106">
    <property type="entry name" value="adh_short"/>
    <property type="match status" value="1"/>
</dbReference>
<dbReference type="SUPFAM" id="SSF51735">
    <property type="entry name" value="NAD(P)-binding Rossmann-fold domains"/>
    <property type="match status" value="1"/>
</dbReference>
<name>A0A0G4F314_9ALVE</name>
<protein>
    <recommendedName>
        <fullName evidence="4">Ketoreductase (KR) domain-containing protein</fullName>
    </recommendedName>
</protein>
<evidence type="ECO:0000313" key="3">
    <source>
        <dbReference type="EMBL" id="CEM06158.1"/>
    </source>
</evidence>